<feature type="region of interest" description="Disordered" evidence="2">
    <location>
        <begin position="149"/>
        <end position="172"/>
    </location>
</feature>
<keyword evidence="5" id="KW-1185">Reference proteome</keyword>
<dbReference type="Pfam" id="PF07647">
    <property type="entry name" value="SAM_2"/>
    <property type="match status" value="1"/>
</dbReference>
<proteinExistence type="predicted"/>
<feature type="compositionally biased region" description="Polar residues" evidence="2">
    <location>
        <begin position="256"/>
        <end position="272"/>
    </location>
</feature>
<reference evidence="4 5" key="1">
    <citation type="journal article" date="2015" name="Genome Biol. Evol.">
        <title>Comparative Genomics of a Bacterivorous Green Alga Reveals Evolutionary Causalities and Consequences of Phago-Mixotrophic Mode of Nutrition.</title>
        <authorList>
            <person name="Burns J.A."/>
            <person name="Paasch A."/>
            <person name="Narechania A."/>
            <person name="Kim E."/>
        </authorList>
    </citation>
    <scope>NUCLEOTIDE SEQUENCE [LARGE SCALE GENOMIC DNA]</scope>
    <source>
        <strain evidence="4 5">PLY_AMNH</strain>
    </source>
</reference>
<gene>
    <name evidence="4" type="ORF">CYMTET_30171</name>
</gene>
<evidence type="ECO:0000256" key="2">
    <source>
        <dbReference type="SAM" id="MobiDB-lite"/>
    </source>
</evidence>
<keyword evidence="1" id="KW-0677">Repeat</keyword>
<dbReference type="EMBL" id="LGRX02017332">
    <property type="protein sequence ID" value="KAK3260894.1"/>
    <property type="molecule type" value="Genomic_DNA"/>
</dbReference>
<evidence type="ECO:0000256" key="1">
    <source>
        <dbReference type="ARBA" id="ARBA00022737"/>
    </source>
</evidence>
<dbReference type="PANTHER" id="PTHR10627:SF69">
    <property type="entry name" value="PROTEIN BICAUDAL C"/>
    <property type="match status" value="1"/>
</dbReference>
<dbReference type="SMART" id="SM00454">
    <property type="entry name" value="SAM"/>
    <property type="match status" value="1"/>
</dbReference>
<feature type="compositionally biased region" description="Basic and acidic residues" evidence="2">
    <location>
        <begin position="162"/>
        <end position="172"/>
    </location>
</feature>
<evidence type="ECO:0000313" key="4">
    <source>
        <dbReference type="EMBL" id="KAK3260894.1"/>
    </source>
</evidence>
<dbReference type="Gene3D" id="1.10.150.50">
    <property type="entry name" value="Transcription Factor, Ets-1"/>
    <property type="match status" value="1"/>
</dbReference>
<dbReference type="InterPro" id="IPR001660">
    <property type="entry name" value="SAM"/>
</dbReference>
<name>A0AAE0FJL3_9CHLO</name>
<protein>
    <recommendedName>
        <fullName evidence="3">SAM domain-containing protein</fullName>
    </recommendedName>
</protein>
<comment type="caution">
    <text evidence="4">The sequence shown here is derived from an EMBL/GenBank/DDBJ whole genome shotgun (WGS) entry which is preliminary data.</text>
</comment>
<accession>A0AAE0FJL3</accession>
<dbReference type="InterPro" id="IPR013761">
    <property type="entry name" value="SAM/pointed_sf"/>
</dbReference>
<evidence type="ECO:0000259" key="3">
    <source>
        <dbReference type="PROSITE" id="PS50105"/>
    </source>
</evidence>
<dbReference type="AlphaFoldDB" id="A0AAE0FJL3"/>
<dbReference type="Proteomes" id="UP001190700">
    <property type="component" value="Unassembled WGS sequence"/>
</dbReference>
<feature type="compositionally biased region" description="Polar residues" evidence="2">
    <location>
        <begin position="228"/>
        <end position="240"/>
    </location>
</feature>
<feature type="non-terminal residue" evidence="4">
    <location>
        <position position="1"/>
    </location>
</feature>
<evidence type="ECO:0000313" key="5">
    <source>
        <dbReference type="Proteomes" id="UP001190700"/>
    </source>
</evidence>
<feature type="domain" description="SAM" evidence="3">
    <location>
        <begin position="443"/>
        <end position="503"/>
    </location>
</feature>
<dbReference type="PROSITE" id="PS50105">
    <property type="entry name" value="SAM_DOMAIN"/>
    <property type="match status" value="1"/>
</dbReference>
<organism evidence="4 5">
    <name type="scientific">Cymbomonas tetramitiformis</name>
    <dbReference type="NCBI Taxonomy" id="36881"/>
    <lineage>
        <taxon>Eukaryota</taxon>
        <taxon>Viridiplantae</taxon>
        <taxon>Chlorophyta</taxon>
        <taxon>Pyramimonadophyceae</taxon>
        <taxon>Pyramimonadales</taxon>
        <taxon>Pyramimonadaceae</taxon>
        <taxon>Cymbomonas</taxon>
    </lineage>
</organism>
<feature type="region of interest" description="Disordered" evidence="2">
    <location>
        <begin position="228"/>
        <end position="344"/>
    </location>
</feature>
<dbReference type="SUPFAM" id="SSF47769">
    <property type="entry name" value="SAM/Pointed domain"/>
    <property type="match status" value="1"/>
</dbReference>
<sequence length="505" mass="51993">VEPFLEGLKESADRTYVCHRRGEKNSNGTVKPVAVESTMRPRRRTALGVAAAVLAVLPDKAKQMGAGPVWTGKGAAAVYKHLKAASASPVVAALGVSSQSRPIGSLPEEPATSAMPATPAPSAKSVWASAACTPVARVTKPEPAGSFLTGAEDSCVDGSNGRSDDAKRAHPQERADVEMVPVGDVDASSDAVALLLGPQGSKRAGTLEAPLMEEVPETKRARTTCSTLLASSTGVTSSISRGAVAGHGRGPREGVQTPSEKPASTSSVQSSPGGLRPPLCRETGQTSGDRGLVADAEKAQGTPRLEVEGEEGASVAVEAHAVDTNHTQPRRNPEAATLVAAQGRPSSSRKALEIAEMAEEVAVGKPDQSGARQAREELAMPADTAAADSPPAIVHLRLAQEGGATTLGGEASCPPAASGIEKSKRNADCGEGKVAGSNGELVDELHEWLASVGLEKYAGLLQQQQVSMSNISSVTLDDLRKLPIYAVGPRRKLINAIDSLTARLE</sequence>
<dbReference type="PANTHER" id="PTHR10627">
    <property type="entry name" value="SCP160"/>
    <property type="match status" value="1"/>
</dbReference>
<dbReference type="CDD" id="cd09487">
    <property type="entry name" value="SAM_superfamily"/>
    <property type="match status" value="1"/>
</dbReference>